<comment type="caution">
    <text evidence="2">The sequence shown here is derived from an EMBL/GenBank/DDBJ whole genome shotgun (WGS) entry which is preliminary data.</text>
</comment>
<keyword evidence="3" id="KW-1185">Reference proteome</keyword>
<evidence type="ECO:0000256" key="1">
    <source>
        <dbReference type="SAM" id="MobiDB-lite"/>
    </source>
</evidence>
<proteinExistence type="predicted"/>
<sequence>MRTGGGPPPVQKPEETPSSVTLELIGEELQSLVNDFDCDGPESAHQEISNGNPVGTVVLQFPPPPCNSPTPPPSNRPVPSFQATPPVSGLETSQETPAHLRQIIPQQLNRPTRGCVPFLSRTSAMKK</sequence>
<gene>
    <name evidence="2" type="ORF">E2C01_069809</name>
</gene>
<feature type="region of interest" description="Disordered" evidence="1">
    <location>
        <begin position="39"/>
        <end position="127"/>
    </location>
</feature>
<dbReference type="AlphaFoldDB" id="A0A5B7HVJ4"/>
<dbReference type="EMBL" id="VSRR010041090">
    <property type="protein sequence ID" value="MPC75422.1"/>
    <property type="molecule type" value="Genomic_DNA"/>
</dbReference>
<evidence type="ECO:0000313" key="2">
    <source>
        <dbReference type="EMBL" id="MPC75422.1"/>
    </source>
</evidence>
<dbReference type="Proteomes" id="UP000324222">
    <property type="component" value="Unassembled WGS sequence"/>
</dbReference>
<protein>
    <submittedName>
        <fullName evidence="2">Uncharacterized protein</fullName>
    </submittedName>
</protein>
<feature type="compositionally biased region" description="Pro residues" evidence="1">
    <location>
        <begin position="61"/>
        <end position="76"/>
    </location>
</feature>
<accession>A0A5B7HVJ4</accession>
<organism evidence="2 3">
    <name type="scientific">Portunus trituberculatus</name>
    <name type="common">Swimming crab</name>
    <name type="synonym">Neptunus trituberculatus</name>
    <dbReference type="NCBI Taxonomy" id="210409"/>
    <lineage>
        <taxon>Eukaryota</taxon>
        <taxon>Metazoa</taxon>
        <taxon>Ecdysozoa</taxon>
        <taxon>Arthropoda</taxon>
        <taxon>Crustacea</taxon>
        <taxon>Multicrustacea</taxon>
        <taxon>Malacostraca</taxon>
        <taxon>Eumalacostraca</taxon>
        <taxon>Eucarida</taxon>
        <taxon>Decapoda</taxon>
        <taxon>Pleocyemata</taxon>
        <taxon>Brachyura</taxon>
        <taxon>Eubrachyura</taxon>
        <taxon>Portunoidea</taxon>
        <taxon>Portunidae</taxon>
        <taxon>Portuninae</taxon>
        <taxon>Portunus</taxon>
    </lineage>
</organism>
<evidence type="ECO:0000313" key="3">
    <source>
        <dbReference type="Proteomes" id="UP000324222"/>
    </source>
</evidence>
<name>A0A5B7HVJ4_PORTR</name>
<reference evidence="2 3" key="1">
    <citation type="submission" date="2019-05" db="EMBL/GenBank/DDBJ databases">
        <title>Another draft genome of Portunus trituberculatus and its Hox gene families provides insights of decapod evolution.</title>
        <authorList>
            <person name="Jeong J.-H."/>
            <person name="Song I."/>
            <person name="Kim S."/>
            <person name="Choi T."/>
            <person name="Kim D."/>
            <person name="Ryu S."/>
            <person name="Kim W."/>
        </authorList>
    </citation>
    <scope>NUCLEOTIDE SEQUENCE [LARGE SCALE GENOMIC DNA]</scope>
    <source>
        <tissue evidence="2">Muscle</tissue>
    </source>
</reference>
<feature type="compositionally biased region" description="Polar residues" evidence="1">
    <location>
        <begin position="81"/>
        <end position="96"/>
    </location>
</feature>